<organism evidence="7 8">
    <name type="scientific">Candidatus Atelocyanobacterium thalassa isolate SIO64986</name>
    <dbReference type="NCBI Taxonomy" id="1527444"/>
    <lineage>
        <taxon>Bacteria</taxon>
        <taxon>Bacillati</taxon>
        <taxon>Cyanobacteriota</taxon>
        <taxon>Cyanophyceae</taxon>
        <taxon>Oscillatoriophycideae</taxon>
        <taxon>Chroococcales</taxon>
        <taxon>Aphanothecaceae</taxon>
        <taxon>Candidatus Atelocyanobacterium</taxon>
        <taxon>Candidatus Atelocyanobacterium thalassae</taxon>
    </lineage>
</organism>
<evidence type="ECO:0000313" key="8">
    <source>
        <dbReference type="Proteomes" id="UP000028922"/>
    </source>
</evidence>
<evidence type="ECO:0000256" key="3">
    <source>
        <dbReference type="ARBA" id="ARBA00022692"/>
    </source>
</evidence>
<keyword evidence="5 6" id="KW-0472">Membrane</keyword>
<reference evidence="7 8" key="1">
    <citation type="submission" date="2014-08" db="EMBL/GenBank/DDBJ databases">
        <title>Comparative genomics reveals surprising divergence of two closely related strains of uncultivated UCYN-A cyanobacteria.</title>
        <authorList>
            <person name="Bombar D."/>
            <person name="Heller P."/>
            <person name="Sanchez-Baracaldo P."/>
            <person name="Carter B.J."/>
            <person name="Zert J.P."/>
        </authorList>
    </citation>
    <scope>NUCLEOTIDE SEQUENCE [LARGE SCALE GENOMIC DNA]</scope>
</reference>
<feature type="transmembrane region" description="Helical" evidence="6">
    <location>
        <begin position="159"/>
        <end position="184"/>
    </location>
</feature>
<dbReference type="PANTHER" id="PTHR39087:SF2">
    <property type="entry name" value="UPF0104 MEMBRANE PROTEIN MJ1595"/>
    <property type="match status" value="1"/>
</dbReference>
<dbReference type="PATRIC" id="fig|1527444.3.peg.588"/>
<feature type="transmembrane region" description="Helical" evidence="6">
    <location>
        <begin position="85"/>
        <end position="110"/>
    </location>
</feature>
<evidence type="ECO:0000256" key="5">
    <source>
        <dbReference type="ARBA" id="ARBA00023136"/>
    </source>
</evidence>
<gene>
    <name evidence="7" type="ORF">ucyna2_00614</name>
</gene>
<accession>A0A086CH81</accession>
<dbReference type="Pfam" id="PF03706">
    <property type="entry name" value="LPG_synthase_TM"/>
    <property type="match status" value="1"/>
</dbReference>
<protein>
    <submittedName>
        <fullName evidence="7">Putative integral membrane protein</fullName>
    </submittedName>
</protein>
<sequence length="328" mass="36751">MDKNNLLRFIPPCFSLVVFALSIWTIQNNFQHYQAANVWDSLSKIPSSSIFWAIVCMSVNYLVMTGYECLALSYVRRTLPYRKKILVGIICSGISNSIGFAVLSSCMIRYRFYSTWGFSMITIAQISAFCNLSFCLGLFSIGSILFLKESLAIPRLLDIPFLSVRPLGIIFLIIILVYLFFTVVRQKPLFIGKWVIPHLSPQLAIGQLVISSLDWALAAMVFYILLQTSISLSYPAFFGIYILAQVAGLASNVPGGLGVFETVMILLLAPFIKSEELLGTLLIYRGIYYFIPLGIAILLLGKYELSNFFNNKNTNISTSVINKIKSKL</sequence>
<dbReference type="InterPro" id="IPR022791">
    <property type="entry name" value="L-PG_synthase/AglD"/>
</dbReference>
<evidence type="ECO:0000313" key="7">
    <source>
        <dbReference type="EMBL" id="KFF41545.1"/>
    </source>
</evidence>
<dbReference type="EMBL" id="JPSP01000005">
    <property type="protein sequence ID" value="KFF41545.1"/>
    <property type="molecule type" value="Genomic_DNA"/>
</dbReference>
<proteinExistence type="predicted"/>
<feature type="transmembrane region" description="Helical" evidence="6">
    <location>
        <begin position="281"/>
        <end position="300"/>
    </location>
</feature>
<name>A0A086CH81_9CHRO</name>
<feature type="transmembrane region" description="Helical" evidence="6">
    <location>
        <begin position="116"/>
        <end position="147"/>
    </location>
</feature>
<evidence type="ECO:0000256" key="6">
    <source>
        <dbReference type="SAM" id="Phobius"/>
    </source>
</evidence>
<feature type="transmembrane region" description="Helical" evidence="6">
    <location>
        <begin position="238"/>
        <end position="269"/>
    </location>
</feature>
<keyword evidence="3 6" id="KW-0812">Transmembrane</keyword>
<dbReference type="eggNOG" id="COG0392">
    <property type="taxonomic scope" value="Bacteria"/>
</dbReference>
<feature type="transmembrane region" description="Helical" evidence="6">
    <location>
        <begin position="12"/>
        <end position="30"/>
    </location>
</feature>
<comment type="caution">
    <text evidence="7">The sequence shown here is derived from an EMBL/GenBank/DDBJ whole genome shotgun (WGS) entry which is preliminary data.</text>
</comment>
<dbReference type="Proteomes" id="UP000028922">
    <property type="component" value="Unassembled WGS sequence"/>
</dbReference>
<keyword evidence="2" id="KW-1003">Cell membrane</keyword>
<keyword evidence="4 6" id="KW-1133">Transmembrane helix</keyword>
<comment type="subcellular location">
    <subcellularLocation>
        <location evidence="1">Cell membrane</location>
        <topology evidence="1">Multi-pass membrane protein</topology>
    </subcellularLocation>
</comment>
<feature type="transmembrane region" description="Helical" evidence="6">
    <location>
        <begin position="204"/>
        <end position="226"/>
    </location>
</feature>
<feature type="transmembrane region" description="Helical" evidence="6">
    <location>
        <begin position="50"/>
        <end position="73"/>
    </location>
</feature>
<evidence type="ECO:0000256" key="2">
    <source>
        <dbReference type="ARBA" id="ARBA00022475"/>
    </source>
</evidence>
<dbReference type="STRING" id="1527444.ucyna2_00614"/>
<dbReference type="PANTHER" id="PTHR39087">
    <property type="entry name" value="UPF0104 MEMBRANE PROTEIN MJ1595"/>
    <property type="match status" value="1"/>
</dbReference>
<evidence type="ECO:0000256" key="4">
    <source>
        <dbReference type="ARBA" id="ARBA00022989"/>
    </source>
</evidence>
<evidence type="ECO:0000256" key="1">
    <source>
        <dbReference type="ARBA" id="ARBA00004651"/>
    </source>
</evidence>
<dbReference type="AlphaFoldDB" id="A0A086CH81"/>
<dbReference type="GO" id="GO:0005886">
    <property type="term" value="C:plasma membrane"/>
    <property type="evidence" value="ECO:0007669"/>
    <property type="project" value="UniProtKB-SubCell"/>
</dbReference>